<accession>A0A382NFS5</accession>
<dbReference type="InterPro" id="IPR043132">
    <property type="entry name" value="BCAT-like_C"/>
</dbReference>
<dbReference type="Pfam" id="PF01063">
    <property type="entry name" value="Aminotran_4"/>
    <property type="match status" value="1"/>
</dbReference>
<dbReference type="AlphaFoldDB" id="A0A382NFS5"/>
<evidence type="ECO:0008006" key="3">
    <source>
        <dbReference type="Google" id="ProtNLM"/>
    </source>
</evidence>
<proteinExistence type="inferred from homology"/>
<dbReference type="PANTHER" id="PTHR42743:SF4">
    <property type="entry name" value="BRANCHED-CHAIN-AMINO-ACID AMINOTRANSFERASE-RELATED"/>
    <property type="match status" value="1"/>
</dbReference>
<protein>
    <recommendedName>
        <fullName evidence="3">Branched-chain-amino-acid transaminase</fullName>
    </recommendedName>
</protein>
<gene>
    <name evidence="2" type="ORF">METZ01_LOCUS312770</name>
</gene>
<name>A0A382NFS5_9ZZZZ</name>
<dbReference type="GO" id="GO:0003824">
    <property type="term" value="F:catalytic activity"/>
    <property type="evidence" value="ECO:0007669"/>
    <property type="project" value="InterPro"/>
</dbReference>
<dbReference type="GO" id="GO:0046394">
    <property type="term" value="P:carboxylic acid biosynthetic process"/>
    <property type="evidence" value="ECO:0007669"/>
    <property type="project" value="UniProtKB-ARBA"/>
</dbReference>
<dbReference type="SUPFAM" id="SSF56752">
    <property type="entry name" value="D-aminoacid aminotransferase-like PLP-dependent enzymes"/>
    <property type="match status" value="1"/>
</dbReference>
<dbReference type="Gene3D" id="3.20.10.10">
    <property type="entry name" value="D-amino Acid Aminotransferase, subunit A, domain 2"/>
    <property type="match status" value="1"/>
</dbReference>
<organism evidence="2">
    <name type="scientific">marine metagenome</name>
    <dbReference type="NCBI Taxonomy" id="408172"/>
    <lineage>
        <taxon>unclassified sequences</taxon>
        <taxon>metagenomes</taxon>
        <taxon>ecological metagenomes</taxon>
    </lineage>
</organism>
<reference evidence="2" key="1">
    <citation type="submission" date="2018-05" db="EMBL/GenBank/DDBJ databases">
        <authorList>
            <person name="Lanie J.A."/>
            <person name="Ng W.-L."/>
            <person name="Kazmierczak K.M."/>
            <person name="Andrzejewski T.M."/>
            <person name="Davidsen T.M."/>
            <person name="Wayne K.J."/>
            <person name="Tettelin H."/>
            <person name="Glass J.I."/>
            <person name="Rusch D."/>
            <person name="Podicherti R."/>
            <person name="Tsui H.-C.T."/>
            <person name="Winkler M.E."/>
        </authorList>
    </citation>
    <scope>NUCLEOTIDE SEQUENCE</scope>
</reference>
<evidence type="ECO:0000256" key="1">
    <source>
        <dbReference type="ARBA" id="ARBA00009320"/>
    </source>
</evidence>
<sequence length="244" mass="26591">IMRMTSPFPNEELKDAIASLLKANEFRADAYVQPLAYFGGGIPGYLAVLERPGEIVITARPSASGLDESKVVSCNISSWNRISDNVMPPRAKAITNYQNSRYVSTESRANGYDFGIILNAQGKVSEASYACIFIVRDGVAITPPISAGILESITREVVKDLLEKDFGVPVVERDVERTELYIADEVFICGTAVEVQAVGSVDKYQVGDGETGPVVAKLREQFQSVVKGEHPRHADWCTPVYQGA</sequence>
<comment type="similarity">
    <text evidence="1">Belongs to the class-IV pyridoxal-phosphate-dependent aminotransferase family.</text>
</comment>
<dbReference type="PANTHER" id="PTHR42743">
    <property type="entry name" value="AMINO-ACID AMINOTRANSFERASE"/>
    <property type="match status" value="1"/>
</dbReference>
<evidence type="ECO:0000313" key="2">
    <source>
        <dbReference type="EMBL" id="SVC59916.1"/>
    </source>
</evidence>
<dbReference type="Gene3D" id="3.30.470.10">
    <property type="match status" value="1"/>
</dbReference>
<dbReference type="CDD" id="cd00449">
    <property type="entry name" value="PLPDE_IV"/>
    <property type="match status" value="1"/>
</dbReference>
<dbReference type="InterPro" id="IPR043131">
    <property type="entry name" value="BCAT-like_N"/>
</dbReference>
<dbReference type="InterPro" id="IPR036038">
    <property type="entry name" value="Aminotransferase-like"/>
</dbReference>
<dbReference type="InterPro" id="IPR050571">
    <property type="entry name" value="Class-IV_PLP-Dep_Aminotrnsfr"/>
</dbReference>
<dbReference type="InterPro" id="IPR001544">
    <property type="entry name" value="Aminotrans_IV"/>
</dbReference>
<feature type="non-terminal residue" evidence="2">
    <location>
        <position position="1"/>
    </location>
</feature>
<dbReference type="EMBL" id="UINC01100116">
    <property type="protein sequence ID" value="SVC59916.1"/>
    <property type="molecule type" value="Genomic_DNA"/>
</dbReference>